<dbReference type="VEuPathDB" id="PlasmoDB:PBANKA_0413700"/>
<protein>
    <submittedName>
        <fullName evidence="1">Uncharacterized protein</fullName>
    </submittedName>
</protein>
<reference evidence="1 6" key="1">
    <citation type="submission" date="2016-02" db="EMBL/GenBank/DDBJ databases">
        <authorList>
            <consortium name="Pathogen Informatics"/>
        </authorList>
    </citation>
    <scope>NUCLEOTIDE SEQUENCE [LARGE SCALE GENOMIC DNA]</scope>
    <source>
        <strain evidence="1 6">K173</strain>
        <strain evidence="2 10">NK65 ny</strain>
        <strain evidence="5 9">NK65e</strain>
        <strain evidence="3 7">SP11 Antwerpcl1</strain>
        <strain evidence="4 8">SP11 RLL</strain>
    </source>
</reference>
<dbReference type="Proteomes" id="UP000069549">
    <property type="component" value="Chromosome 4"/>
</dbReference>
<name>A0A0Y9UHQ1_PLABE</name>
<dbReference type="EMBL" id="LT160024">
    <property type="protein sequence ID" value="CXI03470.1"/>
    <property type="molecule type" value="Genomic_DNA"/>
</dbReference>
<sequence>MKIVKFFEIFITLIVLFNKNNNFINCNNDEGNKNTNIYLSKCDKSYNFLENPPKFSDASDSLAYEYAQKKIFDIDLNTLHISLIKNLQFSKFRNIIDVKSSIFNCIIKTFQQMTKALPAILEEIFEYNEFCKSIEEVFSFLYEIDETYEYIIKSCLELTKSQILYNYFNSYIQDIDEVIKMYRNDPSKIFSKFDYVIICLNELYRKITGNFYPYIKDTALFNKYMSEVKYKKNNEAKDGTNHIEEFIKYFRENVHNIDVIVFFQEVYNFYLVNNFYISCFYVF</sequence>
<accession>A0A0Y9UHQ1</accession>
<evidence type="ECO:0000313" key="10">
    <source>
        <dbReference type="Proteomes" id="UP000516480"/>
    </source>
</evidence>
<evidence type="ECO:0000313" key="5">
    <source>
        <dbReference type="EMBL" id="SCN22650.1"/>
    </source>
</evidence>
<gene>
    <name evidence="1" type="ORF">PBK173_000064300</name>
    <name evidence="5" type="ORF">PBNK65E_000061900</name>
    <name evidence="2" type="ORF">PBNK65NY_000061400</name>
    <name evidence="3" type="ORF">PBSP11A_000061600</name>
    <name evidence="4" type="ORF">PBSP11RLL_000061500</name>
</gene>
<dbReference type="OMA" id="IHHEMIK"/>
<evidence type="ECO:0000313" key="7">
    <source>
        <dbReference type="Proteomes" id="UP000219860"/>
    </source>
</evidence>
<proteinExistence type="predicted"/>
<dbReference type="EMBL" id="LT614630">
    <property type="protein sequence ID" value="SCN22650.1"/>
    <property type="molecule type" value="Genomic_DNA"/>
</dbReference>
<dbReference type="Proteomes" id="UP000219974">
    <property type="component" value="Chromosome 4"/>
</dbReference>
<organism evidence="1 6">
    <name type="scientific">Plasmodium berghei</name>
    <dbReference type="NCBI Taxonomy" id="5821"/>
    <lineage>
        <taxon>Eukaryota</taxon>
        <taxon>Sar</taxon>
        <taxon>Alveolata</taxon>
        <taxon>Apicomplexa</taxon>
        <taxon>Aconoidasida</taxon>
        <taxon>Haemosporida</taxon>
        <taxon>Plasmodiidae</taxon>
        <taxon>Plasmodium</taxon>
        <taxon>Plasmodium (Vinckeia)</taxon>
    </lineage>
</organism>
<evidence type="ECO:0000313" key="4">
    <source>
        <dbReference type="EMBL" id="SCM17389.1"/>
    </source>
</evidence>
<evidence type="ECO:0000313" key="6">
    <source>
        <dbReference type="Proteomes" id="UP000069549"/>
    </source>
</evidence>
<evidence type="ECO:0000313" key="9">
    <source>
        <dbReference type="Proteomes" id="UP000220214"/>
    </source>
</evidence>
<dbReference type="EMBL" id="LT608140">
    <property type="protein sequence ID" value="SCL92114.1"/>
    <property type="molecule type" value="Genomic_DNA"/>
</dbReference>
<evidence type="ECO:0000313" key="1">
    <source>
        <dbReference type="EMBL" id="CXI03470.1"/>
    </source>
</evidence>
<evidence type="ECO:0000313" key="2">
    <source>
        <dbReference type="EMBL" id="SCL92114.1"/>
    </source>
</evidence>
<dbReference type="Proteomes" id="UP000219860">
    <property type="component" value="Chromosome 4"/>
</dbReference>
<dbReference type="Proteomes" id="UP000220214">
    <property type="component" value="Chromosome 4"/>
</dbReference>
<evidence type="ECO:0000313" key="3">
    <source>
        <dbReference type="EMBL" id="SCM15597.1"/>
    </source>
</evidence>
<dbReference type="EMBL" id="LT608252">
    <property type="protein sequence ID" value="SCM15597.1"/>
    <property type="molecule type" value="Genomic_DNA"/>
</dbReference>
<dbReference type="OrthoDB" id="374751at2759"/>
<dbReference type="EMBL" id="LT608268">
    <property type="protein sequence ID" value="SCM17389.1"/>
    <property type="molecule type" value="Genomic_DNA"/>
</dbReference>
<dbReference type="AlphaFoldDB" id="A0A0Y9UHQ1"/>
<dbReference type="Proteomes" id="UP000516480">
    <property type="component" value="Chromosome 4"/>
</dbReference>
<evidence type="ECO:0000313" key="8">
    <source>
        <dbReference type="Proteomes" id="UP000219974"/>
    </source>
</evidence>